<reference evidence="3" key="1">
    <citation type="submission" date="2016-10" db="EMBL/GenBank/DDBJ databases">
        <authorList>
            <person name="Varghese N."/>
            <person name="Submissions S."/>
        </authorList>
    </citation>
    <scope>NUCLEOTIDE SEQUENCE [LARGE SCALE GENOMIC DNA]</scope>
    <source>
        <strain evidence="3">DSM 24740</strain>
    </source>
</reference>
<organism evidence="2 3">
    <name type="scientific">Neolewinella agarilytica</name>
    <dbReference type="NCBI Taxonomy" id="478744"/>
    <lineage>
        <taxon>Bacteria</taxon>
        <taxon>Pseudomonadati</taxon>
        <taxon>Bacteroidota</taxon>
        <taxon>Saprospiria</taxon>
        <taxon>Saprospirales</taxon>
        <taxon>Lewinellaceae</taxon>
        <taxon>Neolewinella</taxon>
    </lineage>
</organism>
<dbReference type="Proteomes" id="UP000199021">
    <property type="component" value="Unassembled WGS sequence"/>
</dbReference>
<name>A0A1H9HT55_9BACT</name>
<dbReference type="STRING" id="478744.SAMN05444359_11390"/>
<dbReference type="InterPro" id="IPR050728">
    <property type="entry name" value="Zinc_Metalloprotease_M4"/>
</dbReference>
<accession>A0A1H9HT55</accession>
<dbReference type="SUPFAM" id="SSF55486">
    <property type="entry name" value="Metalloproteases ('zincins'), catalytic domain"/>
    <property type="match status" value="1"/>
</dbReference>
<dbReference type="Gene3D" id="3.10.170.10">
    <property type="match status" value="1"/>
</dbReference>
<dbReference type="Pfam" id="PF18962">
    <property type="entry name" value="Por_Secre_tail"/>
    <property type="match status" value="1"/>
</dbReference>
<evidence type="ECO:0000313" key="3">
    <source>
        <dbReference type="Proteomes" id="UP000199021"/>
    </source>
</evidence>
<proteinExistence type="predicted"/>
<feature type="domain" description="Secretion system C-terminal sorting" evidence="1">
    <location>
        <begin position="654"/>
        <end position="721"/>
    </location>
</feature>
<protein>
    <submittedName>
        <fullName evidence="2">Por secretion system C-terminal sorting domain-containing protein</fullName>
    </submittedName>
</protein>
<dbReference type="InParanoid" id="A0A1H9HT55"/>
<dbReference type="PANTHER" id="PTHR33794:SF1">
    <property type="entry name" value="BACILLOLYSIN"/>
    <property type="match status" value="1"/>
</dbReference>
<gene>
    <name evidence="2" type="ORF">SAMN05444359_11390</name>
</gene>
<dbReference type="InterPro" id="IPR013783">
    <property type="entry name" value="Ig-like_fold"/>
</dbReference>
<sequence>MADRGLTLGVEAEKGSFVTGKERLDATTGKALVIYQTDKKVAKASPLEMAMEYLGRSTAKLGLTTADLENLEFKVARERPAGTTVRLKQTWKGVPVWKGGISLTVFPDQSVGMVNNEFVAGVNLASVSPAINSTAARNVAAQHLQITGDIHFETQDLVIVALKEVPYLAHRIVISSNAPQGEWESFVDAQTGELLKVSDIAFYYRHDEEHGHGHGQEPEALPFPMMVNGTGNVFDPDPLTTAGVSYFTSGYSDANDANSPNLVAEQVSVTLLDITFSGGQYHLIGPYAEIVDHESPFRGLFSQATPNWNFNRSDNAFEAANVYYHVDASMRYLNETLGLDVSPSEYTGGVQFDPSGVNNDDQSYYTGTTQRIIFGDGGVDDAEDSDVIHHELGHGLHDWFTDGGLSQVNGLSEGSGDYWAASYNRSFGLWDPADDGYDHVFTWDGHNEFWSGRRVDDSRSYPSGLVGQIHNDGQIWASAMMQIWDAVGKMKTDMMFWSGIAMTSGSSSQNDAAVAVYEASRVLPGCTNAEVLMVHTILSNRGYTLPAFEALLPVDWLSVTATPQDKTILVQWATVMETDNDYFTVERSTDNGATFAAIGRVVPNESGQYELTDASPYAGLNHYRVRQTDFDGEFSFSEVVTASLAGEALWSLSPNPVVDMLTVRFPETDNAKVNNLQVLDLSGREVMRVDQLKAGGRLSVSSLPPGVYLLRSALGSLRFVKK</sequence>
<dbReference type="AlphaFoldDB" id="A0A1H9HT55"/>
<evidence type="ECO:0000259" key="1">
    <source>
        <dbReference type="Pfam" id="PF18962"/>
    </source>
</evidence>
<dbReference type="NCBIfam" id="TIGR04183">
    <property type="entry name" value="Por_Secre_tail"/>
    <property type="match status" value="1"/>
</dbReference>
<dbReference type="Gene3D" id="2.60.40.10">
    <property type="entry name" value="Immunoglobulins"/>
    <property type="match status" value="1"/>
</dbReference>
<dbReference type="EMBL" id="FOFB01000013">
    <property type="protein sequence ID" value="SEQ65448.1"/>
    <property type="molecule type" value="Genomic_DNA"/>
</dbReference>
<dbReference type="InterPro" id="IPR026444">
    <property type="entry name" value="Secre_tail"/>
</dbReference>
<keyword evidence="3" id="KW-1185">Reference proteome</keyword>
<dbReference type="PANTHER" id="PTHR33794">
    <property type="entry name" value="BACILLOLYSIN"/>
    <property type="match status" value="1"/>
</dbReference>
<evidence type="ECO:0000313" key="2">
    <source>
        <dbReference type="EMBL" id="SEQ65448.1"/>
    </source>
</evidence>